<keyword evidence="4" id="KW-1185">Reference proteome</keyword>
<feature type="domain" description="Rad60/SUMO-like" evidence="2">
    <location>
        <begin position="393"/>
        <end position="464"/>
    </location>
</feature>
<feature type="region of interest" description="Disordered" evidence="1">
    <location>
        <begin position="101"/>
        <end position="225"/>
    </location>
</feature>
<dbReference type="InterPro" id="IPR022617">
    <property type="entry name" value="Rad60/SUMO-like_dom"/>
</dbReference>
<dbReference type="OrthoDB" id="3365399at2759"/>
<gene>
    <name evidence="3" type="ORF">LAMI_0E13608G</name>
</gene>
<dbReference type="SUPFAM" id="SSF54236">
    <property type="entry name" value="Ubiquitin-like"/>
    <property type="match status" value="1"/>
</dbReference>
<dbReference type="EMBL" id="LT598465">
    <property type="protein sequence ID" value="SCU93215.1"/>
    <property type="molecule type" value="Genomic_DNA"/>
</dbReference>
<organism evidence="3 4">
    <name type="scientific">Lachancea mirantina</name>
    <dbReference type="NCBI Taxonomy" id="1230905"/>
    <lineage>
        <taxon>Eukaryota</taxon>
        <taxon>Fungi</taxon>
        <taxon>Dikarya</taxon>
        <taxon>Ascomycota</taxon>
        <taxon>Saccharomycotina</taxon>
        <taxon>Saccharomycetes</taxon>
        <taxon>Saccharomycetales</taxon>
        <taxon>Saccharomycetaceae</taxon>
        <taxon>Lachancea</taxon>
    </lineage>
</organism>
<evidence type="ECO:0000313" key="3">
    <source>
        <dbReference type="EMBL" id="SCU93215.1"/>
    </source>
</evidence>
<evidence type="ECO:0000259" key="2">
    <source>
        <dbReference type="Pfam" id="PF11976"/>
    </source>
</evidence>
<sequence length="465" mass="52013">MVDEQSHAQLKGAVITSNIEDQLSYSDANKTVGGYIEDEAPEAGEVGPEREKLPRFSSTIKVVARTDTQETLKDDKETSEAQLDDLDDFFYGDYLLGGKSVSQEKGVVEDSEIPRLDVKQVRRFKREDKPRESETGDVATNTRTTRRRRVSHASSSSQSSEISQLSSRSSSEERSAPLPLEKRPKVIAAQVPDRTDTIIISDELQTTQERPARRSVDPSAGTRTPEAEGIAAYPIKFVSQLEGSQGKAVEIKVQGGHSFSSILPTALSTLTEEYPIPPELQHIYAADRVTLFYGNGVKVLGFMKCSSFRQAENEENDNQDIEIYMVSTDKAREYERNYAVLRQQELESLSATPEVLVDFTKQRGPLRIEESDVEGSDDSLQIIEPSEDEARVLRIALMGQDNKKFYVNARERTTFAKLADYYRSANRIPSSKNLTLTFDSEKVDLNCSVDDLDLEDDDILEVVVT</sequence>
<protein>
    <submittedName>
        <fullName evidence="3">LAMI_0E13608g1_1</fullName>
    </submittedName>
</protein>
<reference evidence="3 4" key="1">
    <citation type="submission" date="2016-03" db="EMBL/GenBank/DDBJ databases">
        <authorList>
            <person name="Devillers H."/>
        </authorList>
    </citation>
    <scope>NUCLEOTIDE SEQUENCE [LARGE SCALE GENOMIC DNA]</scope>
    <source>
        <strain evidence="3">CBS 11717</strain>
    </source>
</reference>
<dbReference type="InterPro" id="IPR029071">
    <property type="entry name" value="Ubiquitin-like_domsf"/>
</dbReference>
<dbReference type="Proteomes" id="UP000191024">
    <property type="component" value="Chromosome E"/>
</dbReference>
<dbReference type="Gene3D" id="3.10.20.90">
    <property type="entry name" value="Phosphatidylinositol 3-kinase Catalytic Subunit, Chain A, domain 1"/>
    <property type="match status" value="1"/>
</dbReference>
<feature type="compositionally biased region" description="Basic and acidic residues" evidence="1">
    <location>
        <begin position="170"/>
        <end position="184"/>
    </location>
</feature>
<evidence type="ECO:0000313" key="4">
    <source>
        <dbReference type="Proteomes" id="UP000191024"/>
    </source>
</evidence>
<evidence type="ECO:0000256" key="1">
    <source>
        <dbReference type="SAM" id="MobiDB-lite"/>
    </source>
</evidence>
<dbReference type="AlphaFoldDB" id="A0A1G4JRC1"/>
<accession>A0A1G4JRC1</accession>
<dbReference type="Pfam" id="PF11976">
    <property type="entry name" value="Rad60-SLD"/>
    <property type="match status" value="1"/>
</dbReference>
<feature type="compositionally biased region" description="Basic and acidic residues" evidence="1">
    <location>
        <begin position="106"/>
        <end position="134"/>
    </location>
</feature>
<proteinExistence type="predicted"/>
<feature type="compositionally biased region" description="Low complexity" evidence="1">
    <location>
        <begin position="152"/>
        <end position="169"/>
    </location>
</feature>
<name>A0A1G4JRC1_9SACH</name>